<dbReference type="PROSITE" id="PS51186">
    <property type="entry name" value="GNAT"/>
    <property type="match status" value="1"/>
</dbReference>
<evidence type="ECO:0000256" key="1">
    <source>
        <dbReference type="ARBA" id="ARBA00022679"/>
    </source>
</evidence>
<dbReference type="PANTHER" id="PTHR43877">
    <property type="entry name" value="AMINOALKYLPHOSPHONATE N-ACETYLTRANSFERASE-RELATED-RELATED"/>
    <property type="match status" value="1"/>
</dbReference>
<accession>A0A840S049</accession>
<dbReference type="Proteomes" id="UP000554837">
    <property type="component" value="Unassembled WGS sequence"/>
</dbReference>
<protein>
    <submittedName>
        <fullName evidence="4">Ribosomal protein S18 acetylase RimI-like enzyme</fullName>
    </submittedName>
</protein>
<keyword evidence="5" id="KW-1185">Reference proteome</keyword>
<comment type="caution">
    <text evidence="4">The sequence shown here is derived from an EMBL/GenBank/DDBJ whole genome shotgun (WGS) entry which is preliminary data.</text>
</comment>
<dbReference type="GO" id="GO:0005840">
    <property type="term" value="C:ribosome"/>
    <property type="evidence" value="ECO:0007669"/>
    <property type="project" value="UniProtKB-KW"/>
</dbReference>
<reference evidence="4 5" key="1">
    <citation type="submission" date="2020-08" db="EMBL/GenBank/DDBJ databases">
        <title>Genomic Encyclopedia of Type Strains, Phase IV (KMG-IV): sequencing the most valuable type-strain genomes for metagenomic binning, comparative biology and taxonomic classification.</title>
        <authorList>
            <person name="Goeker M."/>
        </authorList>
    </citation>
    <scope>NUCLEOTIDE SEQUENCE [LARGE SCALE GENOMIC DNA]</scope>
    <source>
        <strain evidence="4 5">DSM 23958</strain>
    </source>
</reference>
<dbReference type="RefSeq" id="WP_138857754.1">
    <property type="nucleotide sequence ID" value="NZ_CP040709.1"/>
</dbReference>
<feature type="domain" description="N-acetyltransferase" evidence="3">
    <location>
        <begin position="3"/>
        <end position="146"/>
    </location>
</feature>
<name>A0A840S049_9BURK</name>
<sequence length="146" mass="16483">MSIQVLPLATISYETWLNLWLPYVDGQLEVDSPLHRHSYERLVAGQELRGLVLQEGGAVLGLAHFYLHPSTWALQPACYIQDLYICPQARGRGLARHLIEAVRSEAKAGGAYVLHWNTRADNVAARALYERIAQRSDRVMYLMPLA</sequence>
<organism evidence="4 5">
    <name type="scientific">Inhella inkyongensis</name>
    <dbReference type="NCBI Taxonomy" id="392593"/>
    <lineage>
        <taxon>Bacteria</taxon>
        <taxon>Pseudomonadati</taxon>
        <taxon>Pseudomonadota</taxon>
        <taxon>Betaproteobacteria</taxon>
        <taxon>Burkholderiales</taxon>
        <taxon>Sphaerotilaceae</taxon>
        <taxon>Inhella</taxon>
    </lineage>
</organism>
<keyword evidence="4" id="KW-0687">Ribonucleoprotein</keyword>
<keyword evidence="4" id="KW-0689">Ribosomal protein</keyword>
<dbReference type="GO" id="GO:0016747">
    <property type="term" value="F:acyltransferase activity, transferring groups other than amino-acyl groups"/>
    <property type="evidence" value="ECO:0007669"/>
    <property type="project" value="InterPro"/>
</dbReference>
<dbReference type="CDD" id="cd04301">
    <property type="entry name" value="NAT_SF"/>
    <property type="match status" value="1"/>
</dbReference>
<dbReference type="InterPro" id="IPR000182">
    <property type="entry name" value="GNAT_dom"/>
</dbReference>
<proteinExistence type="predicted"/>
<evidence type="ECO:0000259" key="3">
    <source>
        <dbReference type="PROSITE" id="PS51186"/>
    </source>
</evidence>
<evidence type="ECO:0000256" key="2">
    <source>
        <dbReference type="ARBA" id="ARBA00023315"/>
    </source>
</evidence>
<keyword evidence="2" id="KW-0012">Acyltransferase</keyword>
<dbReference type="Pfam" id="PF00583">
    <property type="entry name" value="Acetyltransf_1"/>
    <property type="match status" value="1"/>
</dbReference>
<dbReference type="InterPro" id="IPR050832">
    <property type="entry name" value="Bact_Acetyltransf"/>
</dbReference>
<gene>
    <name evidence="4" type="ORF">HNQ51_000466</name>
</gene>
<dbReference type="Gene3D" id="3.40.630.30">
    <property type="match status" value="1"/>
</dbReference>
<evidence type="ECO:0000313" key="4">
    <source>
        <dbReference type="EMBL" id="MBB5203173.1"/>
    </source>
</evidence>
<dbReference type="InterPro" id="IPR016181">
    <property type="entry name" value="Acyl_CoA_acyltransferase"/>
</dbReference>
<dbReference type="SUPFAM" id="SSF55729">
    <property type="entry name" value="Acyl-CoA N-acyltransferases (Nat)"/>
    <property type="match status" value="1"/>
</dbReference>
<dbReference type="OrthoDB" id="9805924at2"/>
<keyword evidence="1" id="KW-0808">Transferase</keyword>
<dbReference type="AlphaFoldDB" id="A0A840S049"/>
<dbReference type="EMBL" id="JACHHO010000001">
    <property type="protein sequence ID" value="MBB5203173.1"/>
    <property type="molecule type" value="Genomic_DNA"/>
</dbReference>
<evidence type="ECO:0000313" key="5">
    <source>
        <dbReference type="Proteomes" id="UP000554837"/>
    </source>
</evidence>